<dbReference type="InterPro" id="IPR002049">
    <property type="entry name" value="LE_dom"/>
</dbReference>
<dbReference type="Proteomes" id="UP000574067">
    <property type="component" value="Unassembled WGS sequence"/>
</dbReference>
<organism evidence="3 4">
    <name type="scientific">Azohydromonas caseinilytica</name>
    <dbReference type="NCBI Taxonomy" id="2728836"/>
    <lineage>
        <taxon>Bacteria</taxon>
        <taxon>Pseudomonadati</taxon>
        <taxon>Pseudomonadota</taxon>
        <taxon>Betaproteobacteria</taxon>
        <taxon>Burkholderiales</taxon>
        <taxon>Sphaerotilaceae</taxon>
        <taxon>Azohydromonas</taxon>
    </lineage>
</organism>
<sequence>MPASRVRQGLCALAALAALLPSQCAVCRSWDAGRLCRRCRERFIAQAARCPGCALPLAGPNASCGECLRQPLPFERCITALDYAWPWSHVIAALKFHDGLDLASALSALLLQALQREAPPPVDLLLPLPLGPQRLRERGYNQSWELARRVAPPLGVTADARLLLRLFDTPRQSGLARDERGINVRGAFGIAPGRASALRGRRVALLDDVMTTGATAAEAARTLLDAGATAVQLWVLARTPRPADT</sequence>
<feature type="chain" id="PRO_5032660219" evidence="1">
    <location>
        <begin position="18"/>
        <end position="245"/>
    </location>
</feature>
<dbReference type="EMBL" id="JABBFW010000005">
    <property type="protein sequence ID" value="NML15132.1"/>
    <property type="molecule type" value="Genomic_DNA"/>
</dbReference>
<dbReference type="InterPro" id="IPR029057">
    <property type="entry name" value="PRTase-like"/>
</dbReference>
<dbReference type="PANTHER" id="PTHR47505:SF1">
    <property type="entry name" value="DNA UTILIZATION PROTEIN YHGH"/>
    <property type="match status" value="1"/>
</dbReference>
<name>A0A848F6Z4_9BURK</name>
<keyword evidence="4" id="KW-1185">Reference proteome</keyword>
<feature type="domain" description="Laminin EGF-like" evidence="2">
    <location>
        <begin position="24"/>
        <end position="53"/>
    </location>
</feature>
<evidence type="ECO:0000259" key="2">
    <source>
        <dbReference type="PROSITE" id="PS01248"/>
    </source>
</evidence>
<reference evidence="3 4" key="1">
    <citation type="submission" date="2020-04" db="EMBL/GenBank/DDBJ databases">
        <title>Azohydromonas sp. isolated from soil.</title>
        <authorList>
            <person name="Dahal R.H."/>
        </authorList>
    </citation>
    <scope>NUCLEOTIDE SEQUENCE [LARGE SCALE GENOMIC DNA]</scope>
    <source>
        <strain evidence="3 4">G-1-1-14</strain>
    </source>
</reference>
<keyword evidence="1" id="KW-0732">Signal</keyword>
<evidence type="ECO:0000313" key="3">
    <source>
        <dbReference type="EMBL" id="NML15132.1"/>
    </source>
</evidence>
<feature type="signal peptide" evidence="1">
    <location>
        <begin position="1"/>
        <end position="17"/>
    </location>
</feature>
<dbReference type="InterPro" id="IPR051910">
    <property type="entry name" value="ComF/GntX_DNA_util-trans"/>
</dbReference>
<dbReference type="Gene3D" id="3.40.50.2020">
    <property type="match status" value="1"/>
</dbReference>
<proteinExistence type="predicted"/>
<evidence type="ECO:0000313" key="4">
    <source>
        <dbReference type="Proteomes" id="UP000574067"/>
    </source>
</evidence>
<dbReference type="Pfam" id="PF18912">
    <property type="entry name" value="DZR_2"/>
    <property type="match status" value="1"/>
</dbReference>
<dbReference type="SUPFAM" id="SSF53271">
    <property type="entry name" value="PRTase-like"/>
    <property type="match status" value="1"/>
</dbReference>
<dbReference type="AlphaFoldDB" id="A0A848F6Z4"/>
<evidence type="ECO:0000256" key="1">
    <source>
        <dbReference type="SAM" id="SignalP"/>
    </source>
</evidence>
<dbReference type="PROSITE" id="PS01248">
    <property type="entry name" value="EGF_LAM_1"/>
    <property type="match status" value="1"/>
</dbReference>
<gene>
    <name evidence="3" type="ORF">HHL10_09090</name>
</gene>
<comment type="caution">
    <text evidence="3">The sequence shown here is derived from an EMBL/GenBank/DDBJ whole genome shotgun (WGS) entry which is preliminary data.</text>
</comment>
<accession>A0A848F6Z4</accession>
<dbReference type="PANTHER" id="PTHR47505">
    <property type="entry name" value="DNA UTILIZATION PROTEIN YHGH"/>
    <property type="match status" value="1"/>
</dbReference>
<protein>
    <submittedName>
        <fullName evidence="3">ComF family protein</fullName>
    </submittedName>
</protein>
<dbReference type="InterPro" id="IPR044005">
    <property type="entry name" value="DZR_2"/>
</dbReference>